<organism evidence="9 10">
    <name type="scientific">Compostibacillus humi</name>
    <dbReference type="NCBI Taxonomy" id="1245525"/>
    <lineage>
        <taxon>Bacteria</taxon>
        <taxon>Bacillati</taxon>
        <taxon>Bacillota</taxon>
        <taxon>Bacilli</taxon>
        <taxon>Bacillales</taxon>
        <taxon>Bacillaceae</taxon>
        <taxon>Compostibacillus</taxon>
    </lineage>
</organism>
<evidence type="ECO:0000313" key="9">
    <source>
        <dbReference type="EMBL" id="GGH71600.1"/>
    </source>
</evidence>
<reference evidence="9" key="1">
    <citation type="journal article" date="2014" name="Int. J. Syst. Evol. Microbiol.">
        <title>Complete genome sequence of Corynebacterium casei LMG S-19264T (=DSM 44701T), isolated from a smear-ripened cheese.</title>
        <authorList>
            <consortium name="US DOE Joint Genome Institute (JGI-PGF)"/>
            <person name="Walter F."/>
            <person name="Albersmeier A."/>
            <person name="Kalinowski J."/>
            <person name="Ruckert C."/>
        </authorList>
    </citation>
    <scope>NUCLEOTIDE SEQUENCE</scope>
    <source>
        <strain evidence="9">CGMCC 1.12360</strain>
    </source>
</reference>
<feature type="transmembrane region" description="Helical" evidence="7">
    <location>
        <begin position="205"/>
        <end position="224"/>
    </location>
</feature>
<name>A0A8J2ZRJ8_9BACI</name>
<keyword evidence="10" id="KW-1185">Reference proteome</keyword>
<dbReference type="PANTHER" id="PTHR42920">
    <property type="entry name" value="OS03G0707200 PROTEIN-RELATED"/>
    <property type="match status" value="1"/>
</dbReference>
<feature type="transmembrane region" description="Helical" evidence="7">
    <location>
        <begin position="147"/>
        <end position="165"/>
    </location>
</feature>
<feature type="transmembrane region" description="Helical" evidence="7">
    <location>
        <begin position="37"/>
        <end position="56"/>
    </location>
</feature>
<keyword evidence="4 7" id="KW-0812">Transmembrane</keyword>
<feature type="transmembrane region" description="Helical" evidence="7">
    <location>
        <begin position="94"/>
        <end position="112"/>
    </location>
</feature>
<evidence type="ECO:0000256" key="7">
    <source>
        <dbReference type="SAM" id="Phobius"/>
    </source>
</evidence>
<proteinExistence type="inferred from homology"/>
<evidence type="ECO:0000256" key="2">
    <source>
        <dbReference type="ARBA" id="ARBA00007362"/>
    </source>
</evidence>
<feature type="transmembrane region" description="Helical" evidence="7">
    <location>
        <begin position="236"/>
        <end position="255"/>
    </location>
</feature>
<comment type="subcellular location">
    <subcellularLocation>
        <location evidence="1">Cell membrane</location>
        <topology evidence="1">Multi-pass membrane protein</topology>
    </subcellularLocation>
</comment>
<protein>
    <submittedName>
        <fullName evidence="9">Transporter</fullName>
    </submittedName>
</protein>
<accession>A0A8J2ZRJ8</accession>
<dbReference type="InterPro" id="IPR037185">
    <property type="entry name" value="EmrE-like"/>
</dbReference>
<reference evidence="9" key="2">
    <citation type="submission" date="2020-09" db="EMBL/GenBank/DDBJ databases">
        <authorList>
            <person name="Sun Q."/>
            <person name="Zhou Y."/>
        </authorList>
    </citation>
    <scope>NUCLEOTIDE SEQUENCE</scope>
    <source>
        <strain evidence="9">CGMCC 1.12360</strain>
    </source>
</reference>
<comment type="caution">
    <text evidence="9">The sequence shown here is derived from an EMBL/GenBank/DDBJ whole genome shotgun (WGS) entry which is preliminary data.</text>
</comment>
<evidence type="ECO:0000259" key="8">
    <source>
        <dbReference type="Pfam" id="PF00892"/>
    </source>
</evidence>
<gene>
    <name evidence="9" type="ORF">GCM10010978_07720</name>
</gene>
<keyword evidence="6 7" id="KW-0472">Membrane</keyword>
<dbReference type="EMBL" id="BMEV01000010">
    <property type="protein sequence ID" value="GGH71600.1"/>
    <property type="molecule type" value="Genomic_DNA"/>
</dbReference>
<feature type="domain" description="EamA" evidence="8">
    <location>
        <begin position="144"/>
        <end position="276"/>
    </location>
</feature>
<feature type="transmembrane region" description="Helical" evidence="7">
    <location>
        <begin position="68"/>
        <end position="88"/>
    </location>
</feature>
<keyword evidence="3" id="KW-1003">Cell membrane</keyword>
<evidence type="ECO:0000256" key="6">
    <source>
        <dbReference type="ARBA" id="ARBA00023136"/>
    </source>
</evidence>
<keyword evidence="5 7" id="KW-1133">Transmembrane helix</keyword>
<evidence type="ECO:0000256" key="3">
    <source>
        <dbReference type="ARBA" id="ARBA00022475"/>
    </source>
</evidence>
<feature type="transmembrane region" description="Helical" evidence="7">
    <location>
        <begin position="124"/>
        <end position="141"/>
    </location>
</feature>
<evidence type="ECO:0000256" key="5">
    <source>
        <dbReference type="ARBA" id="ARBA00022989"/>
    </source>
</evidence>
<feature type="transmembrane region" description="Helical" evidence="7">
    <location>
        <begin position="172"/>
        <end position="193"/>
    </location>
</feature>
<sequence>MKQYIGDGMLLVTAFVWGSGFVVTAIALDYLTPFQVMAGRFILASIILSLLFAYKFKSFTKAIVWKGAILGTILFIGFALQTVGLQFTTPSKNAFLTAVNVVIVPVIAYFIFKRKIDRHETIGSILAIIGIGFLTLQGTLTMNIGDALSLACAVAFAFDIFYTNLFVQKEDAISLTIVQFYTASLLSVLIVFLQGDIPVSFEREAILSIVYLAVFSTTVAYVFQNVAFRYTTATKAAIILSLESFFGMLLSVLLLHEALTGRMVIGAILIMAAILIAEVKPSFQHKKIKEGM</sequence>
<dbReference type="InterPro" id="IPR000620">
    <property type="entry name" value="EamA_dom"/>
</dbReference>
<dbReference type="GO" id="GO:0005886">
    <property type="term" value="C:plasma membrane"/>
    <property type="evidence" value="ECO:0007669"/>
    <property type="project" value="UniProtKB-SubCell"/>
</dbReference>
<dbReference type="Pfam" id="PF00892">
    <property type="entry name" value="EamA"/>
    <property type="match status" value="2"/>
</dbReference>
<evidence type="ECO:0000256" key="4">
    <source>
        <dbReference type="ARBA" id="ARBA00022692"/>
    </source>
</evidence>
<dbReference type="InterPro" id="IPR051258">
    <property type="entry name" value="Diverse_Substrate_Transporter"/>
</dbReference>
<dbReference type="PANTHER" id="PTHR42920:SF5">
    <property type="entry name" value="EAMA DOMAIN-CONTAINING PROTEIN"/>
    <property type="match status" value="1"/>
</dbReference>
<dbReference type="SUPFAM" id="SSF103481">
    <property type="entry name" value="Multidrug resistance efflux transporter EmrE"/>
    <property type="match status" value="2"/>
</dbReference>
<evidence type="ECO:0000256" key="1">
    <source>
        <dbReference type="ARBA" id="ARBA00004651"/>
    </source>
</evidence>
<feature type="transmembrane region" description="Helical" evidence="7">
    <location>
        <begin position="261"/>
        <end position="279"/>
    </location>
</feature>
<feature type="domain" description="EamA" evidence="8">
    <location>
        <begin position="5"/>
        <end position="135"/>
    </location>
</feature>
<dbReference type="Proteomes" id="UP000602050">
    <property type="component" value="Unassembled WGS sequence"/>
</dbReference>
<dbReference type="RefSeq" id="WP_188391059.1">
    <property type="nucleotide sequence ID" value="NZ_BMEV01000010.1"/>
</dbReference>
<evidence type="ECO:0000313" key="10">
    <source>
        <dbReference type="Proteomes" id="UP000602050"/>
    </source>
</evidence>
<feature type="transmembrane region" description="Helical" evidence="7">
    <location>
        <begin position="9"/>
        <end position="31"/>
    </location>
</feature>
<comment type="similarity">
    <text evidence="2">Belongs to the EamA transporter family.</text>
</comment>
<dbReference type="AlphaFoldDB" id="A0A8J2ZRJ8"/>